<evidence type="ECO:0000256" key="4">
    <source>
        <dbReference type="SAM" id="Phobius"/>
    </source>
</evidence>
<sequence length="438" mass="48220">MRITDMILIFWQIALLGLLFFSPVTEKKIRISLAGISGGLLMAHLIIEKSHWQMIPTYMAVLISFWLLLPRRPTFAGLSQPLIKKIGLILVIISMIVPVTLFPIFQLDQPTGSFIVGTRSFQLADSMRGDRPIQLNVYYPAKSKSKKMTTYAAASSGSTAKGDLTSLLADSLVSHYDLIKTNAYLDAAPHNQCEKFPVITFSQPENNSQRSTFQLAEMASHGFVMISINHKAETAKDRFLGSTEALKLSDSQLSNWQQDISFVLDQLTNSDQPDLVTISAITDLNQIGAMGFGSGGSAATEALIKDTRIRAGINLDGPFEKQLASETFNKPHLSLMATSKSDSTKPNQKTAEQLTDLTQLSHQKAGFSLGEQPTLTLPLANHLSFTDLAATTLLANDPAADPFDLYREINYYSLAFFDKHLQNVIVFDNRTPIIASAK</sequence>
<feature type="transmembrane region" description="Helical" evidence="4">
    <location>
        <begin position="82"/>
        <end position="105"/>
    </location>
</feature>
<dbReference type="Proteomes" id="UP000674938">
    <property type="component" value="Unassembled WGS sequence"/>
</dbReference>
<reference evidence="5" key="1">
    <citation type="submission" date="2020-12" db="EMBL/GenBank/DDBJ databases">
        <title>Vagococcus allomyrinae sp. nov. and Enterococcus lavae sp. nov., isolated from the larvae of Allomyrina dichotoma.</title>
        <authorList>
            <person name="Lee S.D."/>
        </authorList>
    </citation>
    <scope>NUCLEOTIDE SEQUENCE</scope>
    <source>
        <strain evidence="5">BWB3-3</strain>
    </source>
</reference>
<keyword evidence="4" id="KW-0812">Transmembrane</keyword>
<dbReference type="InterPro" id="IPR029058">
    <property type="entry name" value="AB_hydrolase_fold"/>
</dbReference>
<name>A0A940PAL7_9ENTE</name>
<dbReference type="SUPFAM" id="SSF53474">
    <property type="entry name" value="alpha/beta-Hydrolases"/>
    <property type="match status" value="1"/>
</dbReference>
<keyword evidence="4" id="KW-1133">Transmembrane helix</keyword>
<proteinExistence type="predicted"/>
<dbReference type="PANTHER" id="PTHR10272">
    <property type="entry name" value="PLATELET-ACTIVATING FACTOR ACETYLHYDROLASE"/>
    <property type="match status" value="1"/>
</dbReference>
<comment type="caution">
    <text evidence="5">The sequence shown here is derived from an EMBL/GenBank/DDBJ whole genome shotgun (WGS) entry which is preliminary data.</text>
</comment>
<evidence type="ECO:0000256" key="2">
    <source>
        <dbReference type="ARBA" id="ARBA00022963"/>
    </source>
</evidence>
<keyword evidence="4" id="KW-0472">Membrane</keyword>
<feature type="transmembrane region" description="Helical" evidence="4">
    <location>
        <begin position="53"/>
        <end position="70"/>
    </location>
</feature>
<evidence type="ECO:0000313" key="5">
    <source>
        <dbReference type="EMBL" id="MBP1040518.1"/>
    </source>
</evidence>
<evidence type="ECO:0000256" key="1">
    <source>
        <dbReference type="ARBA" id="ARBA00022801"/>
    </source>
</evidence>
<protein>
    <submittedName>
        <fullName evidence="5">Uncharacterized protein</fullName>
    </submittedName>
</protein>
<dbReference type="GO" id="GO:0016042">
    <property type="term" value="P:lipid catabolic process"/>
    <property type="evidence" value="ECO:0007669"/>
    <property type="project" value="UniProtKB-KW"/>
</dbReference>
<dbReference type="GO" id="GO:0003847">
    <property type="term" value="F:1-alkyl-2-acetylglycerophosphocholine esterase activity"/>
    <property type="evidence" value="ECO:0007669"/>
    <property type="project" value="TreeGrafter"/>
</dbReference>
<evidence type="ECO:0000256" key="3">
    <source>
        <dbReference type="ARBA" id="ARBA00023098"/>
    </source>
</evidence>
<dbReference type="AlphaFoldDB" id="A0A940PAL7"/>
<gene>
    <name evidence="5" type="ORF">I6N95_05845</name>
</gene>
<dbReference type="PANTHER" id="PTHR10272:SF0">
    <property type="entry name" value="PLATELET-ACTIVATING FACTOR ACETYLHYDROLASE"/>
    <property type="match status" value="1"/>
</dbReference>
<organism evidence="5 6">
    <name type="scientific">Vagococcus allomyrinae</name>
    <dbReference type="NCBI Taxonomy" id="2794353"/>
    <lineage>
        <taxon>Bacteria</taxon>
        <taxon>Bacillati</taxon>
        <taxon>Bacillota</taxon>
        <taxon>Bacilli</taxon>
        <taxon>Lactobacillales</taxon>
        <taxon>Enterococcaceae</taxon>
        <taxon>Vagococcus</taxon>
    </lineage>
</organism>
<dbReference type="EMBL" id="JAEEGA010000003">
    <property type="protein sequence ID" value="MBP1040518.1"/>
    <property type="molecule type" value="Genomic_DNA"/>
</dbReference>
<keyword evidence="3" id="KW-0443">Lipid metabolism</keyword>
<dbReference type="Pfam" id="PF03403">
    <property type="entry name" value="PAF-AH_p_II"/>
    <property type="match status" value="1"/>
</dbReference>
<evidence type="ECO:0000313" key="6">
    <source>
        <dbReference type="Proteomes" id="UP000674938"/>
    </source>
</evidence>
<keyword evidence="6" id="KW-1185">Reference proteome</keyword>
<dbReference type="Gene3D" id="3.40.50.1820">
    <property type="entry name" value="alpha/beta hydrolase"/>
    <property type="match status" value="1"/>
</dbReference>
<accession>A0A940PAL7</accession>
<dbReference type="RefSeq" id="WP_209525567.1">
    <property type="nucleotide sequence ID" value="NZ_JAEEGA010000003.1"/>
</dbReference>
<feature type="transmembrane region" description="Helical" evidence="4">
    <location>
        <begin position="6"/>
        <end position="24"/>
    </location>
</feature>
<keyword evidence="2" id="KW-0442">Lipid degradation</keyword>
<keyword evidence="1" id="KW-0378">Hydrolase</keyword>